<keyword evidence="4 8" id="KW-0028">Amino-acid biosynthesis</keyword>
<feature type="region of interest" description="Disordered" evidence="10">
    <location>
        <begin position="138"/>
        <end position="167"/>
    </location>
</feature>
<feature type="active site" description="Proton donor" evidence="8">
    <location>
        <position position="90"/>
    </location>
</feature>
<evidence type="ECO:0000256" key="6">
    <source>
        <dbReference type="ARBA" id="ARBA00023235"/>
    </source>
</evidence>
<keyword evidence="6 8" id="KW-0413">Isomerase</keyword>
<feature type="site" description="Could be important to modulate the pK values of the two catalytic cysteine residues" evidence="8">
    <location>
        <position position="279"/>
    </location>
</feature>
<dbReference type="EMBL" id="JAVDUI010000001">
    <property type="protein sequence ID" value="MDR6892677.1"/>
    <property type="molecule type" value="Genomic_DNA"/>
</dbReference>
<dbReference type="HAMAP" id="MF_00197">
    <property type="entry name" value="DAP_epimerase"/>
    <property type="match status" value="1"/>
</dbReference>
<feature type="binding site" evidence="8">
    <location>
        <begin position="289"/>
        <end position="290"/>
    </location>
    <ligand>
        <name>substrate</name>
    </ligand>
</feature>
<evidence type="ECO:0000313" key="12">
    <source>
        <dbReference type="Proteomes" id="UP001247307"/>
    </source>
</evidence>
<evidence type="ECO:0000256" key="1">
    <source>
        <dbReference type="ARBA" id="ARBA00005196"/>
    </source>
</evidence>
<dbReference type="GO" id="GO:0008837">
    <property type="term" value="F:diaminopimelate epimerase activity"/>
    <property type="evidence" value="ECO:0007669"/>
    <property type="project" value="UniProtKB-UniRule"/>
</dbReference>
<comment type="caution">
    <text evidence="8">Lacks conserved residue(s) required for the propagation of feature annotation.</text>
</comment>
<dbReference type="PROSITE" id="PS01326">
    <property type="entry name" value="DAP_EPIMERASE"/>
    <property type="match status" value="1"/>
</dbReference>
<feature type="binding site" evidence="8">
    <location>
        <position position="222"/>
    </location>
    <ligand>
        <name>substrate</name>
    </ligand>
</feature>
<evidence type="ECO:0000256" key="4">
    <source>
        <dbReference type="ARBA" id="ARBA00022605"/>
    </source>
</evidence>
<protein>
    <recommendedName>
        <fullName evidence="3 8">Diaminopimelate epimerase</fullName>
        <shortName evidence="8">DAP epimerase</shortName>
        <ecNumber evidence="3 8">5.1.1.7</ecNumber>
    </recommendedName>
    <alternativeName>
        <fullName evidence="8">PLP-independent amino acid racemase</fullName>
    </alternativeName>
</protein>
<keyword evidence="12" id="KW-1185">Reference proteome</keyword>
<comment type="function">
    <text evidence="8">Catalyzes the stereoinversion of LL-2,6-diaminopimelate (L,L-DAP) to meso-diaminopimelate (meso-DAP), a precursor of L-lysine and an essential component of the bacterial peptidoglycan.</text>
</comment>
<name>A0AAE3YI25_9MICC</name>
<dbReference type="SUPFAM" id="SSF54506">
    <property type="entry name" value="Diaminopimelate epimerase-like"/>
    <property type="match status" value="2"/>
</dbReference>
<comment type="caution">
    <text evidence="11">The sequence shown here is derived from an EMBL/GenBank/DDBJ whole genome shotgun (WGS) entry which is preliminary data.</text>
</comment>
<evidence type="ECO:0000256" key="7">
    <source>
        <dbReference type="ARBA" id="ARBA00051712"/>
    </source>
</evidence>
<feature type="binding site" evidence="8">
    <location>
        <position position="255"/>
    </location>
    <ligand>
        <name>substrate</name>
    </ligand>
</feature>
<dbReference type="Gene3D" id="3.10.310.10">
    <property type="entry name" value="Diaminopimelate Epimerase, Chain A, domain 1"/>
    <property type="match status" value="2"/>
</dbReference>
<evidence type="ECO:0000256" key="9">
    <source>
        <dbReference type="PROSITE-ProRule" id="PRU10125"/>
    </source>
</evidence>
<accession>A0AAE3YI25</accession>
<feature type="binding site" evidence="8">
    <location>
        <position position="17"/>
    </location>
    <ligand>
        <name>substrate</name>
    </ligand>
</feature>
<feature type="active site" description="Proton acceptor" evidence="8">
    <location>
        <position position="288"/>
    </location>
</feature>
<evidence type="ECO:0000313" key="11">
    <source>
        <dbReference type="EMBL" id="MDR6892677.1"/>
    </source>
</evidence>
<dbReference type="PANTHER" id="PTHR31689">
    <property type="entry name" value="DIAMINOPIMELATE EPIMERASE, CHLOROPLASTIC"/>
    <property type="match status" value="1"/>
</dbReference>
<dbReference type="EC" id="5.1.1.7" evidence="3 8"/>
<keyword evidence="5 8" id="KW-0457">Lysine biosynthesis</keyword>
<dbReference type="PANTHER" id="PTHR31689:SF0">
    <property type="entry name" value="DIAMINOPIMELATE EPIMERASE"/>
    <property type="match status" value="1"/>
</dbReference>
<dbReference type="AlphaFoldDB" id="A0AAE3YI25"/>
<feature type="active site" evidence="9">
    <location>
        <position position="90"/>
    </location>
</feature>
<evidence type="ECO:0000256" key="10">
    <source>
        <dbReference type="SAM" id="MobiDB-lite"/>
    </source>
</evidence>
<keyword evidence="8" id="KW-0963">Cytoplasm</keyword>
<dbReference type="Proteomes" id="UP001247307">
    <property type="component" value="Unassembled WGS sequence"/>
</dbReference>
<dbReference type="RefSeq" id="WP_309852074.1">
    <property type="nucleotide sequence ID" value="NZ_BAAAIU010000043.1"/>
</dbReference>
<feature type="binding site" evidence="8">
    <location>
        <position position="81"/>
    </location>
    <ligand>
        <name>substrate</name>
    </ligand>
</feature>
<dbReference type="GO" id="GO:0005829">
    <property type="term" value="C:cytosol"/>
    <property type="evidence" value="ECO:0007669"/>
    <property type="project" value="TreeGrafter"/>
</dbReference>
<proteinExistence type="inferred from homology"/>
<evidence type="ECO:0000256" key="5">
    <source>
        <dbReference type="ARBA" id="ARBA00023154"/>
    </source>
</evidence>
<comment type="pathway">
    <text evidence="1 8">Amino-acid biosynthesis; L-lysine biosynthesis via DAP pathway; DL-2,6-diaminopimelate from LL-2,6-diaminopimelate: step 1/1.</text>
</comment>
<dbReference type="Pfam" id="PF01678">
    <property type="entry name" value="DAP_epimerase"/>
    <property type="match status" value="2"/>
</dbReference>
<comment type="subunit">
    <text evidence="8">Homodimer.</text>
</comment>
<gene>
    <name evidence="8" type="primary">dapF</name>
    <name evidence="11" type="ORF">J2S35_001617</name>
</gene>
<evidence type="ECO:0000256" key="8">
    <source>
        <dbReference type="HAMAP-Rule" id="MF_00197"/>
    </source>
</evidence>
<comment type="subcellular location">
    <subcellularLocation>
        <location evidence="8">Cytoplasm</location>
    </subcellularLocation>
</comment>
<evidence type="ECO:0000256" key="2">
    <source>
        <dbReference type="ARBA" id="ARBA00010219"/>
    </source>
</evidence>
<feature type="site" description="Could be important to modulate the pK values of the two catalytic cysteine residues" evidence="8">
    <location>
        <position position="224"/>
    </location>
</feature>
<feature type="binding site" evidence="8">
    <location>
        <begin position="91"/>
        <end position="92"/>
    </location>
    <ligand>
        <name>substrate</name>
    </ligand>
</feature>
<feature type="binding site" evidence="8">
    <location>
        <begin position="279"/>
        <end position="280"/>
    </location>
    <ligand>
        <name>substrate</name>
    </ligand>
</feature>
<evidence type="ECO:0000256" key="3">
    <source>
        <dbReference type="ARBA" id="ARBA00013080"/>
    </source>
</evidence>
<dbReference type="InterPro" id="IPR001653">
    <property type="entry name" value="DAP_epimerase_DapF"/>
</dbReference>
<dbReference type="InterPro" id="IPR018510">
    <property type="entry name" value="DAP_epimerase_AS"/>
</dbReference>
<organism evidence="11 12">
    <name type="scientific">Falsarthrobacter nasiphocae</name>
    <dbReference type="NCBI Taxonomy" id="189863"/>
    <lineage>
        <taxon>Bacteria</taxon>
        <taxon>Bacillati</taxon>
        <taxon>Actinomycetota</taxon>
        <taxon>Actinomycetes</taxon>
        <taxon>Micrococcales</taxon>
        <taxon>Micrococcaceae</taxon>
        <taxon>Falsarthrobacter</taxon>
    </lineage>
</organism>
<sequence length="350" mass="35984">MTHANLQAFSKGHGTGNDFVLLSDPEGRLDVSAADVARWCNRRTGIGGDGFIRAVRTENVPEVQDLVEADPRAEWFMDYRNADGSVAEMCGNGVRVFVHFLRQAGLAELAEGESMHVATRAGVKAVARVAPAAVDPRAAQAHTGAATRVEPAGPGAGAPGDDATGARVPAGEASVQLGEVAYYAVDLGPWTLPAGSDSVSDSLVTTAGLDVPRPALSVDMGNPHTVVALARDEELEALILSQAPHVEPRPDNGSNVEFVVPADHSDLSGVGEFRMRVVERGVGETMACGTGAAAAAAATRVWGGEAAPSDYIVEMPGGRVRVSFQTGRNGAEHAVLAGPAVIVGSGTAAL</sequence>
<comment type="similarity">
    <text evidence="2 8">Belongs to the diaminopimelate epimerase family.</text>
</comment>
<reference evidence="11" key="1">
    <citation type="submission" date="2023-07" db="EMBL/GenBank/DDBJ databases">
        <title>Sequencing the genomes of 1000 actinobacteria strains.</title>
        <authorList>
            <person name="Klenk H.-P."/>
        </authorList>
    </citation>
    <scope>NUCLEOTIDE SEQUENCE</scope>
    <source>
        <strain evidence="11">DSM 13988</strain>
    </source>
</reference>
<comment type="catalytic activity">
    <reaction evidence="7 8">
        <text>(2S,6S)-2,6-diaminopimelate = meso-2,6-diaminopimelate</text>
        <dbReference type="Rhea" id="RHEA:15393"/>
        <dbReference type="ChEBI" id="CHEBI:57609"/>
        <dbReference type="ChEBI" id="CHEBI:57791"/>
        <dbReference type="EC" id="5.1.1.7"/>
    </reaction>
</comment>
<dbReference type="GO" id="GO:0009089">
    <property type="term" value="P:lysine biosynthetic process via diaminopimelate"/>
    <property type="evidence" value="ECO:0007669"/>
    <property type="project" value="UniProtKB-UniRule"/>
</dbReference>